<evidence type="ECO:0000256" key="8">
    <source>
        <dbReference type="ARBA" id="ARBA00023033"/>
    </source>
</evidence>
<proteinExistence type="inferred from homology"/>
<dbReference type="OrthoDB" id="2789670at2759"/>
<organism evidence="11 12">
    <name type="scientific">Danionella cerebrum</name>
    <dbReference type="NCBI Taxonomy" id="2873325"/>
    <lineage>
        <taxon>Eukaryota</taxon>
        <taxon>Metazoa</taxon>
        <taxon>Chordata</taxon>
        <taxon>Craniata</taxon>
        <taxon>Vertebrata</taxon>
        <taxon>Euteleostomi</taxon>
        <taxon>Actinopterygii</taxon>
        <taxon>Neopterygii</taxon>
        <taxon>Teleostei</taxon>
        <taxon>Ostariophysi</taxon>
        <taxon>Cypriniformes</taxon>
        <taxon>Danionidae</taxon>
        <taxon>Danioninae</taxon>
        <taxon>Danionella</taxon>
    </lineage>
</organism>
<evidence type="ECO:0000256" key="2">
    <source>
        <dbReference type="ARBA" id="ARBA00004370"/>
    </source>
</evidence>
<dbReference type="GO" id="GO:0016020">
    <property type="term" value="C:membrane"/>
    <property type="evidence" value="ECO:0007669"/>
    <property type="project" value="UniProtKB-SubCell"/>
</dbReference>
<dbReference type="InterPro" id="IPR002401">
    <property type="entry name" value="Cyt_P450_E_grp-I"/>
</dbReference>
<dbReference type="PRINTS" id="PR00385">
    <property type="entry name" value="P450"/>
</dbReference>
<dbReference type="GO" id="GO:0005737">
    <property type="term" value="C:cytoplasm"/>
    <property type="evidence" value="ECO:0007669"/>
    <property type="project" value="TreeGrafter"/>
</dbReference>
<dbReference type="SUPFAM" id="SSF48264">
    <property type="entry name" value="Cytochrome P450"/>
    <property type="match status" value="4"/>
</dbReference>
<keyword evidence="12" id="KW-1185">Reference proteome</keyword>
<evidence type="ECO:0008006" key="13">
    <source>
        <dbReference type="Google" id="ProtNLM"/>
    </source>
</evidence>
<reference evidence="11 12" key="1">
    <citation type="journal article" date="2019" name="Sci. Data">
        <title>Hybrid genome assembly and annotation of Danionella translucida.</title>
        <authorList>
            <person name="Kadobianskyi M."/>
            <person name="Schulze L."/>
            <person name="Schuelke M."/>
            <person name="Judkewitz B."/>
        </authorList>
    </citation>
    <scope>NUCLEOTIDE SEQUENCE [LARGE SCALE GENOMIC DNA]</scope>
    <source>
        <strain evidence="11 12">Bolton</strain>
    </source>
</reference>
<keyword evidence="4 10" id="KW-0349">Heme</keyword>
<dbReference type="EMBL" id="SRMA01027249">
    <property type="protein sequence ID" value="TRY57093.1"/>
    <property type="molecule type" value="Genomic_DNA"/>
</dbReference>
<dbReference type="Proteomes" id="UP000316079">
    <property type="component" value="Unassembled WGS sequence"/>
</dbReference>
<keyword evidence="7 10" id="KW-0408">Iron</keyword>
<dbReference type="PROSITE" id="PS00086">
    <property type="entry name" value="CYTOCHROME_P450"/>
    <property type="match status" value="4"/>
</dbReference>
<evidence type="ECO:0000256" key="9">
    <source>
        <dbReference type="ARBA" id="ARBA00023136"/>
    </source>
</evidence>
<dbReference type="GO" id="GO:0005506">
    <property type="term" value="F:iron ion binding"/>
    <property type="evidence" value="ECO:0007669"/>
    <property type="project" value="InterPro"/>
</dbReference>
<dbReference type="GO" id="GO:0020037">
    <property type="term" value="F:heme binding"/>
    <property type="evidence" value="ECO:0007669"/>
    <property type="project" value="InterPro"/>
</dbReference>
<gene>
    <name evidence="11" type="ORF">DNTS_023975</name>
</gene>
<evidence type="ECO:0000256" key="1">
    <source>
        <dbReference type="ARBA" id="ARBA00001971"/>
    </source>
</evidence>
<feature type="non-terminal residue" evidence="11">
    <location>
        <position position="1"/>
    </location>
</feature>
<keyword evidence="9" id="KW-0472">Membrane</keyword>
<comment type="cofactor">
    <cofactor evidence="1 10">
        <name>heme</name>
        <dbReference type="ChEBI" id="CHEBI:30413"/>
    </cofactor>
</comment>
<evidence type="ECO:0000256" key="4">
    <source>
        <dbReference type="ARBA" id="ARBA00022617"/>
    </source>
</evidence>
<dbReference type="InterPro" id="IPR017972">
    <property type="entry name" value="Cyt_P450_CS"/>
</dbReference>
<evidence type="ECO:0000256" key="3">
    <source>
        <dbReference type="ARBA" id="ARBA00010617"/>
    </source>
</evidence>
<dbReference type="InterPro" id="IPR036396">
    <property type="entry name" value="Cyt_P450_sf"/>
</dbReference>
<dbReference type="STRING" id="623744.A0A553MV82"/>
<evidence type="ECO:0000256" key="10">
    <source>
        <dbReference type="PIRSR" id="PIRSR602401-1"/>
    </source>
</evidence>
<name>A0A553MV82_9TELE</name>
<dbReference type="GO" id="GO:0006805">
    <property type="term" value="P:xenobiotic metabolic process"/>
    <property type="evidence" value="ECO:0007669"/>
    <property type="project" value="TreeGrafter"/>
</dbReference>
<dbReference type="Gene3D" id="1.10.630.10">
    <property type="entry name" value="Cytochrome P450"/>
    <property type="match status" value="4"/>
</dbReference>
<accession>A0A553MV82</accession>
<dbReference type="PANTHER" id="PTHR24300">
    <property type="entry name" value="CYTOCHROME P450 508A4-RELATED"/>
    <property type="match status" value="1"/>
</dbReference>
<feature type="binding site" description="axial binding residue" evidence="10">
    <location>
        <position position="952"/>
    </location>
    <ligand>
        <name>heme</name>
        <dbReference type="ChEBI" id="CHEBI:30413"/>
    </ligand>
    <ligandPart>
        <name>Fe</name>
        <dbReference type="ChEBI" id="CHEBI:18248"/>
    </ligandPart>
</feature>
<comment type="caution">
    <text evidence="11">The sequence shown here is derived from an EMBL/GenBank/DDBJ whole genome shotgun (WGS) entry which is preliminary data.</text>
</comment>
<evidence type="ECO:0000256" key="6">
    <source>
        <dbReference type="ARBA" id="ARBA00023002"/>
    </source>
</evidence>
<comment type="subcellular location">
    <subcellularLocation>
        <location evidence="2">Membrane</location>
    </subcellularLocation>
</comment>
<dbReference type="PANTHER" id="PTHR24300:SF177">
    <property type="entry name" value="CYTOCHROME P450 2J2"/>
    <property type="match status" value="1"/>
</dbReference>
<keyword evidence="6" id="KW-0560">Oxidoreductase</keyword>
<sequence length="1950" mass="223244">KTPVQSGGGGLSSRYKKIQATDAQVLHIKPSSCIIFKLDVIKFWNPSSFPPGPRPIPFLGNVFTEIDFWSMNKLSKIYGNIFSLRVGSEKIIVVSGYKMVKEALITHIDSFIERPNVPLFHKVFKGIGTILSNGYLWRMHRKFAVSHLRGFGAGKKGLELKIQQECVYLCEAFKAEKEPFNPLATMNSAVSNIIACLIFGQRFDYHDEYYQSILRLDTECIQLAGSPRAQLYNMCPWLLEYLPGPHQTIFSNYKKITDFLRGEIRKHKEDWDPLNPRDFIDNYLSEMEKKKSDPEAGFNLEGLVITCLDMIEAGTETATTTLRWGLLFMITYPEIQEKVQAEIDRVIGQSRPPCLDDRADMHYTEATIHEIQRFGDVVPLGFPKRAVKDTQLREYLIPKGTAITINLSSVLHDPDEWETPDIFNPGHFLDENGHFRKRDAFMPFSAGKRACLGEHLARQELFLFFTSLLQQFSFSKCPGEDPSLKGEIWFTYVPSPFRISVSPHHRAQSQSASIMIQYLFDSSNLASWVVFFLVFVFLVERIKNKNPSNFPPGPWPLPFLGTVFTKMDFRNMNKLSEVYGNVFSLRVGTEKMVIVSGYEMVKEALVTQNDSFVDRPKIPLFHKVFKGMGLALNNGYPWRTHRRFAASHLRTFGEAKKTLEHGIQQECFYLCEAFKAEKEPFNPLTILSGAVSNIIACLTFGQRFEYNDEWYQEILRLDNQCVQLTGSPRVQLYNACPWLFKYLPGPHQTIFSNYKKITNSLRVEVKKRMEDWDPLNTRDFIDNYLSEMEKKNSDPQAGFNIEDLVIFCLDLVEAGTETAATTLRWGLLFMIKFPEVQEKVQAEIDKVIGQSRQPCLEDRADMHYTEAVMHEIQRFGDVVPLGFPKQASKDAKLGNYFIPKGTSITTNLSSVLHDPNQWETPDTFNPGHFLDENGHFRKREAFMPFSAGKRACVGEVLARNVLFLFFTSLLQQLTISKCPGENPSLKGEIWFTFAPEPFRISVSPHVIRNKSPANFPPGPWPVPILGNVFTDVNYKSVDQLIEKYGNIFSVRNGSDKVVYVSGFKMVKDVLITQGETFTDRPVSPLFDSLYQGRGLSFNNGYSWRKQQQFSMSHLKNFGEGRKTLEEHIQRECYILCGVLKEEQSRPFDPLFKINNAVANVIGFLVFGQRYDYDNVDFQKRLQMSAESLYDAFPSLMKWVPGSHQTVLSNYQTLANFLKEKVDQHRADWDSNNPRDFIDAYLTEAEKRKNDTEAGFSVDSLVWCMVDLFEGGTETTTNTLRWALLYLIKYPEIQEKLREEVDEVIGSRPPLLSDKANMHYMNAFFHEVLRKSNLVPLNMARVTRKDTTLGGYFIPKGTVIITNLTSVLYDQHEWETPDTFNPGHFLNSEGHFSKRNAFFAFSAGKRQCPGEYLAHMEFFLVMCMLLQSFIFSPPEGEEPSLEIMALTALLEILNVKGILLFIVAFLLVADYMKNRNPPNFPPSPFSVPLLGNIFHFNSKEPHLYLTKLGHVYNNIFSLRLGREKVVIITGYKMVKEALVTQADNFVDRPHSPVESRVYAGNAGLFFSNGEMWKKQRRFALSTLRNFGLGKKTMELAICEESRFLLDEIEGQKGAAFNPIILLNNAVSNIVCQMVFGQRFDYADHQFRTMLKYISKSIQLEGSLWGQLYEAFPAIMKHLPGPHNDIFSNYEQLKAFVHDFVVKHKTDLDPSEPRDYIDSFLIEMMEKPQERAYGFEEKNLVACVLDLFLAGTETTSTSLCWGLIYLMANPEEQDDNISFEDRVQEEIDRVIGNSREPCIADRANMPYTDAVIHEIQRFGDIVPLNGARVAENDTTIGQCFIPKGTAILPILHSVLFDENEWETPYKFNPRHFLDKEGKFKRRDAFMPFSAGKRVCLGEHLARTEIFLFFVSLFRKFRFSAAAGEKVDFDGVLGLTLWPAHTAAGKEEETDEN</sequence>
<dbReference type="InterPro" id="IPR001128">
    <property type="entry name" value="Cyt_P450"/>
</dbReference>
<dbReference type="GO" id="GO:0006082">
    <property type="term" value="P:organic acid metabolic process"/>
    <property type="evidence" value="ECO:0007669"/>
    <property type="project" value="TreeGrafter"/>
</dbReference>
<evidence type="ECO:0000256" key="5">
    <source>
        <dbReference type="ARBA" id="ARBA00022723"/>
    </source>
</evidence>
<evidence type="ECO:0000256" key="7">
    <source>
        <dbReference type="ARBA" id="ARBA00023004"/>
    </source>
</evidence>
<evidence type="ECO:0000313" key="12">
    <source>
        <dbReference type="Proteomes" id="UP000316079"/>
    </source>
</evidence>
<keyword evidence="8" id="KW-0503">Monooxygenase</keyword>
<dbReference type="Pfam" id="PF00067">
    <property type="entry name" value="p450"/>
    <property type="match status" value="4"/>
</dbReference>
<dbReference type="PRINTS" id="PR00463">
    <property type="entry name" value="EP450I"/>
</dbReference>
<evidence type="ECO:0000313" key="11">
    <source>
        <dbReference type="EMBL" id="TRY57093.1"/>
    </source>
</evidence>
<keyword evidence="5 10" id="KW-0479">Metal-binding</keyword>
<dbReference type="FunFam" id="1.10.630.10:FF:000004">
    <property type="entry name" value="cytochrome P450 2D15 isoform X1"/>
    <property type="match status" value="4"/>
</dbReference>
<dbReference type="GO" id="GO:0016712">
    <property type="term" value="F:oxidoreductase activity, acting on paired donors, with incorporation or reduction of molecular oxygen, reduced flavin or flavoprotein as one donor, and incorporation of one atom of oxygen"/>
    <property type="evidence" value="ECO:0007669"/>
    <property type="project" value="TreeGrafter"/>
</dbReference>
<comment type="similarity">
    <text evidence="3">Belongs to the cytochrome P450 family.</text>
</comment>
<protein>
    <recommendedName>
        <fullName evidence="13">Cytochrome P450 2J2</fullName>
    </recommendedName>
</protein>
<dbReference type="InterPro" id="IPR050182">
    <property type="entry name" value="Cytochrome_P450_fam2"/>
</dbReference>